<comment type="caution">
    <text evidence="15">The sequence shown here is derived from an EMBL/GenBank/DDBJ whole genome shotgun (WGS) entry which is preliminary data.</text>
</comment>
<dbReference type="FunFam" id="3.40.50.720:FF:000269">
    <property type="entry name" value="Trans-1,2-dihydrobenzene-1,2-diol dehydrogenase"/>
    <property type="match status" value="1"/>
</dbReference>
<evidence type="ECO:0000256" key="4">
    <source>
        <dbReference type="ARBA" id="ARBA00023002"/>
    </source>
</evidence>
<dbReference type="EC" id="1.3.1.20" evidence="5"/>
<dbReference type="InterPro" id="IPR036291">
    <property type="entry name" value="NAD(P)-bd_dom_sf"/>
</dbReference>
<evidence type="ECO:0000256" key="12">
    <source>
        <dbReference type="ARBA" id="ARBA00049233"/>
    </source>
</evidence>
<dbReference type="GO" id="GO:0047115">
    <property type="term" value="F:trans-1,2-dihydrobenzene-1,2-diol dehydrogenase activity"/>
    <property type="evidence" value="ECO:0007669"/>
    <property type="project" value="UniProtKB-EC"/>
</dbReference>
<keyword evidence="3" id="KW-0521">NADP</keyword>
<evidence type="ECO:0000256" key="10">
    <source>
        <dbReference type="ARBA" id="ARBA00043025"/>
    </source>
</evidence>
<dbReference type="Proteomes" id="UP001142489">
    <property type="component" value="Unassembled WGS sequence"/>
</dbReference>
<dbReference type="OrthoDB" id="2129491at2759"/>
<sequence>MGATRWGICSAGKISHDFLVAVWTLPPEDHQVVSIAARDLSRAQEYAKEHGIAKAYGSYEELAQDPDVDVVYVGVIHPYHLPATLLFIQAGKHVLCEKPLGMNAAEVKRMVQAAQEKKVFLMEAVWTRFFPASEKILSLLRQRTLGDAVVLHAEFGFPLLSVPRCVEKELGGSGLLDIGVYCIQLACMVFSGEKPESIVASGFLYKTGVDNMASVILNYSGQRQAILTYTMTTTLPNRAIICSTEGTIEIPGCFWSPTELVVNGQKEEFPLPSTSQKLNFGRNAVGLRYEADHVRHCLLQGLQESPIMSHADSELVHSILDEVRRQLGVSFPQDDA</sequence>
<reference evidence="15" key="1">
    <citation type="journal article" date="2023" name="DNA Res.">
        <title>Chromosome-level genome assembly of Phrynocephalus forsythii using third-generation DNA sequencing and Hi-C analysis.</title>
        <authorList>
            <person name="Qi Y."/>
            <person name="Zhao W."/>
            <person name="Zhao Y."/>
            <person name="Niu C."/>
            <person name="Cao S."/>
            <person name="Zhang Y."/>
        </authorList>
    </citation>
    <scope>NUCLEOTIDE SEQUENCE</scope>
    <source>
        <tissue evidence="15">Muscle</tissue>
    </source>
</reference>
<comment type="similarity">
    <text evidence="1">Belongs to the Gfo/Idh/MocA family.</text>
</comment>
<dbReference type="EMBL" id="JAPFRF010000012">
    <property type="protein sequence ID" value="KAJ7313933.1"/>
    <property type="molecule type" value="Genomic_DNA"/>
</dbReference>
<dbReference type="InterPro" id="IPR000683">
    <property type="entry name" value="Gfo/Idh/MocA-like_OxRdtase_N"/>
</dbReference>
<dbReference type="GO" id="GO:0000166">
    <property type="term" value="F:nucleotide binding"/>
    <property type="evidence" value="ECO:0007669"/>
    <property type="project" value="InterPro"/>
</dbReference>
<feature type="domain" description="Gfo/Idh/MocA-like oxidoreductase N-terminal" evidence="13">
    <location>
        <begin position="5"/>
        <end position="122"/>
    </location>
</feature>
<evidence type="ECO:0000256" key="1">
    <source>
        <dbReference type="ARBA" id="ARBA00010928"/>
    </source>
</evidence>
<evidence type="ECO:0000256" key="3">
    <source>
        <dbReference type="ARBA" id="ARBA00022857"/>
    </source>
</evidence>
<dbReference type="GO" id="GO:0047837">
    <property type="term" value="F:D-xylose 1-dehydrogenase (NADP+) activity"/>
    <property type="evidence" value="ECO:0007669"/>
    <property type="project" value="UniProtKB-EC"/>
</dbReference>
<evidence type="ECO:0000313" key="15">
    <source>
        <dbReference type="EMBL" id="KAJ7313933.1"/>
    </source>
</evidence>
<evidence type="ECO:0000259" key="13">
    <source>
        <dbReference type="Pfam" id="PF01408"/>
    </source>
</evidence>
<evidence type="ECO:0000313" key="16">
    <source>
        <dbReference type="Proteomes" id="UP001142489"/>
    </source>
</evidence>
<organism evidence="15 16">
    <name type="scientific">Phrynocephalus forsythii</name>
    <dbReference type="NCBI Taxonomy" id="171643"/>
    <lineage>
        <taxon>Eukaryota</taxon>
        <taxon>Metazoa</taxon>
        <taxon>Chordata</taxon>
        <taxon>Craniata</taxon>
        <taxon>Vertebrata</taxon>
        <taxon>Euteleostomi</taxon>
        <taxon>Lepidosauria</taxon>
        <taxon>Squamata</taxon>
        <taxon>Bifurcata</taxon>
        <taxon>Unidentata</taxon>
        <taxon>Episquamata</taxon>
        <taxon>Toxicofera</taxon>
        <taxon>Iguania</taxon>
        <taxon>Acrodonta</taxon>
        <taxon>Agamidae</taxon>
        <taxon>Agaminae</taxon>
        <taxon>Phrynocephalus</taxon>
    </lineage>
</organism>
<dbReference type="Gene3D" id="3.30.360.10">
    <property type="entry name" value="Dihydrodipicolinate Reductase, domain 2"/>
    <property type="match status" value="1"/>
</dbReference>
<dbReference type="AlphaFoldDB" id="A0A9Q1AVT3"/>
<dbReference type="PANTHER" id="PTHR22604:SF105">
    <property type="entry name" value="TRANS-1,2-DIHYDROBENZENE-1,2-DIOL DEHYDROGENASE"/>
    <property type="match status" value="1"/>
</dbReference>
<dbReference type="Pfam" id="PF01408">
    <property type="entry name" value="GFO_IDH_MocA"/>
    <property type="match status" value="1"/>
</dbReference>
<comment type="subunit">
    <text evidence="2">Homodimer.</text>
</comment>
<comment type="catalytic activity">
    <reaction evidence="12">
        <text>D-xylose + NADP(+) = D-xylono-1,5-lactone + NADPH + H(+)</text>
        <dbReference type="Rhea" id="RHEA:22000"/>
        <dbReference type="ChEBI" id="CHEBI:15378"/>
        <dbReference type="ChEBI" id="CHEBI:15867"/>
        <dbReference type="ChEBI" id="CHEBI:53455"/>
        <dbReference type="ChEBI" id="CHEBI:57783"/>
        <dbReference type="ChEBI" id="CHEBI:58349"/>
        <dbReference type="EC" id="1.1.1.179"/>
    </reaction>
</comment>
<keyword evidence="4" id="KW-0560">Oxidoreductase</keyword>
<proteinExistence type="inferred from homology"/>
<comment type="catalytic activity">
    <reaction evidence="11">
        <text>(1R,2R)-1,2-dihydrobenzene-1,2-diol + NADP(+) = catechol + NADPH + H(+)</text>
        <dbReference type="Rhea" id="RHEA:16729"/>
        <dbReference type="ChEBI" id="CHEBI:10702"/>
        <dbReference type="ChEBI" id="CHEBI:15378"/>
        <dbReference type="ChEBI" id="CHEBI:18135"/>
        <dbReference type="ChEBI" id="CHEBI:57783"/>
        <dbReference type="ChEBI" id="CHEBI:58349"/>
        <dbReference type="EC" id="1.3.1.20"/>
    </reaction>
</comment>
<dbReference type="PANTHER" id="PTHR22604">
    <property type="entry name" value="OXIDOREDUCTASES"/>
    <property type="match status" value="1"/>
</dbReference>
<gene>
    <name evidence="15" type="ORF">JRQ81_005751</name>
</gene>
<dbReference type="Gene3D" id="3.40.50.720">
    <property type="entry name" value="NAD(P)-binding Rossmann-like Domain"/>
    <property type="match status" value="1"/>
</dbReference>
<evidence type="ECO:0000256" key="5">
    <source>
        <dbReference type="ARBA" id="ARBA00038853"/>
    </source>
</evidence>
<dbReference type="EC" id="1.1.1.179" evidence="6"/>
<evidence type="ECO:0000256" key="7">
    <source>
        <dbReference type="ARBA" id="ARBA00040603"/>
    </source>
</evidence>
<dbReference type="SUPFAM" id="SSF55347">
    <property type="entry name" value="Glyceraldehyde-3-phosphate dehydrogenase-like, C-terminal domain"/>
    <property type="match status" value="1"/>
</dbReference>
<dbReference type="InterPro" id="IPR050984">
    <property type="entry name" value="Gfo/Idh/MocA_domain"/>
</dbReference>
<feature type="domain" description="GFO/IDH/MocA-like oxidoreductase" evidence="14">
    <location>
        <begin position="136"/>
        <end position="249"/>
    </location>
</feature>
<dbReference type="Pfam" id="PF22725">
    <property type="entry name" value="GFO_IDH_MocA_C3"/>
    <property type="match status" value="1"/>
</dbReference>
<dbReference type="SUPFAM" id="SSF51735">
    <property type="entry name" value="NAD(P)-binding Rossmann-fold domains"/>
    <property type="match status" value="1"/>
</dbReference>
<accession>A0A9Q1AVT3</accession>
<keyword evidence="16" id="KW-1185">Reference proteome</keyword>
<name>A0A9Q1AVT3_9SAUR</name>
<evidence type="ECO:0000259" key="14">
    <source>
        <dbReference type="Pfam" id="PF22725"/>
    </source>
</evidence>
<dbReference type="InterPro" id="IPR055170">
    <property type="entry name" value="GFO_IDH_MocA-like_dom"/>
</dbReference>
<evidence type="ECO:0000256" key="2">
    <source>
        <dbReference type="ARBA" id="ARBA00011738"/>
    </source>
</evidence>
<evidence type="ECO:0000256" key="9">
    <source>
        <dbReference type="ARBA" id="ARBA00042988"/>
    </source>
</evidence>
<dbReference type="GO" id="GO:0042843">
    <property type="term" value="P:D-xylose catabolic process"/>
    <property type="evidence" value="ECO:0007669"/>
    <property type="project" value="TreeGrafter"/>
</dbReference>
<protein>
    <recommendedName>
        <fullName evidence="7">Trans-1,2-dihydrobenzene-1,2-diol dehydrogenase</fullName>
        <ecNumber evidence="6">1.1.1.179</ecNumber>
        <ecNumber evidence="5">1.3.1.20</ecNumber>
    </recommendedName>
    <alternativeName>
        <fullName evidence="10">D-xylose 1-dehydrogenase</fullName>
    </alternativeName>
    <alternativeName>
        <fullName evidence="9">D-xylose-NADP dehydrogenase</fullName>
    </alternativeName>
    <alternativeName>
        <fullName evidence="8">Dimeric dihydrodiol dehydrogenase</fullName>
    </alternativeName>
</protein>
<evidence type="ECO:0000256" key="6">
    <source>
        <dbReference type="ARBA" id="ARBA00038984"/>
    </source>
</evidence>
<evidence type="ECO:0000256" key="8">
    <source>
        <dbReference type="ARBA" id="ARBA00042926"/>
    </source>
</evidence>
<evidence type="ECO:0000256" key="11">
    <source>
        <dbReference type="ARBA" id="ARBA00047423"/>
    </source>
</evidence>